<evidence type="ECO:0000256" key="1">
    <source>
        <dbReference type="SAM" id="MobiDB-lite"/>
    </source>
</evidence>
<evidence type="ECO:0000313" key="2">
    <source>
        <dbReference type="EMBL" id="MPM41024.1"/>
    </source>
</evidence>
<reference evidence="2" key="1">
    <citation type="submission" date="2019-08" db="EMBL/GenBank/DDBJ databases">
        <authorList>
            <person name="Kucharzyk K."/>
            <person name="Murdoch R.W."/>
            <person name="Higgins S."/>
            <person name="Loffler F."/>
        </authorList>
    </citation>
    <scope>NUCLEOTIDE SEQUENCE</scope>
</reference>
<feature type="compositionally biased region" description="Basic and acidic residues" evidence="1">
    <location>
        <begin position="1"/>
        <end position="12"/>
    </location>
</feature>
<protein>
    <submittedName>
        <fullName evidence="2">Uncharacterized protein</fullName>
    </submittedName>
</protein>
<organism evidence="2">
    <name type="scientific">bioreactor metagenome</name>
    <dbReference type="NCBI Taxonomy" id="1076179"/>
    <lineage>
        <taxon>unclassified sequences</taxon>
        <taxon>metagenomes</taxon>
        <taxon>ecological metagenomes</taxon>
    </lineage>
</organism>
<accession>A0A644ZTX6</accession>
<proteinExistence type="predicted"/>
<feature type="region of interest" description="Disordered" evidence="1">
    <location>
        <begin position="151"/>
        <end position="195"/>
    </location>
</feature>
<dbReference type="EMBL" id="VSSQ01009217">
    <property type="protein sequence ID" value="MPM41024.1"/>
    <property type="molecule type" value="Genomic_DNA"/>
</dbReference>
<feature type="compositionally biased region" description="Low complexity" evidence="1">
    <location>
        <begin position="155"/>
        <end position="171"/>
    </location>
</feature>
<sequence length="195" mass="20353">MRRPSWEPRSDPASRAVGVARPSAQGQLMISTDTAAVTAKVADSPRTSQTTSVISASTMTIGTKTPEILSASAWERDFPVWASSTRWAIWASWVSAPTAVARTTNRPVVLTEAPTTALPGWTSTGSDSPVMTELSIAESPLTTTPSVAIFSPGRTTNSSSTTSFSIGTVTSAPPRKTVTDLAPTSARARSAELAS</sequence>
<comment type="caution">
    <text evidence="2">The sequence shown here is derived from an EMBL/GenBank/DDBJ whole genome shotgun (WGS) entry which is preliminary data.</text>
</comment>
<name>A0A644ZTX6_9ZZZZ</name>
<gene>
    <name evidence="2" type="ORF">SDC9_87673</name>
</gene>
<feature type="region of interest" description="Disordered" evidence="1">
    <location>
        <begin position="1"/>
        <end position="25"/>
    </location>
</feature>
<dbReference type="AlphaFoldDB" id="A0A644ZTX6"/>